<keyword evidence="1" id="KW-0175">Coiled coil</keyword>
<protein>
    <submittedName>
        <fullName evidence="2">Uncharacterized protein</fullName>
    </submittedName>
</protein>
<name>A0ABU1PTA4_9PSEU</name>
<evidence type="ECO:0000313" key="2">
    <source>
        <dbReference type="EMBL" id="MDR6593875.1"/>
    </source>
</evidence>
<accession>A0ABU1PTA4</accession>
<feature type="coiled-coil region" evidence="1">
    <location>
        <begin position="317"/>
        <end position="372"/>
    </location>
</feature>
<evidence type="ECO:0000313" key="3">
    <source>
        <dbReference type="Proteomes" id="UP001268819"/>
    </source>
</evidence>
<dbReference type="RefSeq" id="WP_310306857.1">
    <property type="nucleotide sequence ID" value="NZ_BAAAXB010000001.1"/>
</dbReference>
<dbReference type="EMBL" id="JAVDSG010000001">
    <property type="protein sequence ID" value="MDR6593875.1"/>
    <property type="molecule type" value="Genomic_DNA"/>
</dbReference>
<reference evidence="2 3" key="1">
    <citation type="submission" date="2023-07" db="EMBL/GenBank/DDBJ databases">
        <title>Sequencing the genomes of 1000 actinobacteria strains.</title>
        <authorList>
            <person name="Klenk H.-P."/>
        </authorList>
    </citation>
    <scope>NUCLEOTIDE SEQUENCE [LARGE SCALE GENOMIC DNA]</scope>
    <source>
        <strain evidence="2 3">DSM 43749</strain>
    </source>
</reference>
<comment type="caution">
    <text evidence="2">The sequence shown here is derived from an EMBL/GenBank/DDBJ whole genome shotgun (WGS) entry which is preliminary data.</text>
</comment>
<keyword evidence="3" id="KW-1185">Reference proteome</keyword>
<evidence type="ECO:0000256" key="1">
    <source>
        <dbReference type="SAM" id="Coils"/>
    </source>
</evidence>
<sequence>MATLYRAMWSDDRADLVEDARRTVLDWVDGKSGGRLVELLEAGRTADGAMRLKVEHRADPAVGAGVASALRLSFVESRDDGVQWITRVRGWVCPGVGDGGAEGWLWVDVDAVTHDSLDGVTIAAPRFVRTLLAEGDRPRRGGVPLSGSPLPYTGEAGADELAELVTDLDRDLPVVVVSPLPADFHYAGLPPNTTVRERFEQVVDRAAAMVAGLAAVCVLDEAGVAAFASAVGADHAVRDGAFRVYLSGMDPAVDEPWRHRYTLPSRFLQRRETAGAVITRAIALRAGARRAPASYEVAARFLDSVRVDAAGDAAVLLEMSEEENDELRGRLATQDQRYQDLLEDHAHLEGEHNRLRIELATARRKLALVEQRLWAEHPDEVAAVVGAQWPDSADSPGEAAELARGLLGAHLCVPEGALVDLDQLDRAVESRAWGQTSWRAFLALYSYGEALAEEGDPGSFWTWCANSGHANAWTATSKKLAMVESDSVKRSDKLRNKRVFPVDVGVAAAGEVFMEMHIKIAEGGGVLAPRIYFVPSREQGKVHVGYFGPHKNVPNTLA</sequence>
<gene>
    <name evidence="2" type="ORF">J2S66_002259</name>
</gene>
<proteinExistence type="predicted"/>
<dbReference type="Proteomes" id="UP001268819">
    <property type="component" value="Unassembled WGS sequence"/>
</dbReference>
<organism evidence="2 3">
    <name type="scientific">Saccharothrix longispora</name>
    <dbReference type="NCBI Taxonomy" id="33920"/>
    <lineage>
        <taxon>Bacteria</taxon>
        <taxon>Bacillati</taxon>
        <taxon>Actinomycetota</taxon>
        <taxon>Actinomycetes</taxon>
        <taxon>Pseudonocardiales</taxon>
        <taxon>Pseudonocardiaceae</taxon>
        <taxon>Saccharothrix</taxon>
    </lineage>
</organism>